<dbReference type="Proteomes" id="UP000018622">
    <property type="component" value="Segment"/>
</dbReference>
<sequence>MARDYGNYIRIAIPEAKVKVEAVHNALVKLIQAAGGSTAVEGWGSWVDGNGGLVTEKVIQYTWNFHSTTYIKVDMAARELVNALFRAGEQAVLKERYYDESIAVHTRTLIGYAARMLYAPTKH</sequence>
<dbReference type="KEGG" id="vg:17777788"/>
<keyword evidence="2" id="KW-1185">Reference proteome</keyword>
<dbReference type="EMBL" id="KF626666">
    <property type="protein sequence ID" value="AHB12106.1"/>
    <property type="molecule type" value="Genomic_DNA"/>
</dbReference>
<dbReference type="GeneID" id="17777788"/>
<dbReference type="RefSeq" id="YP_008858884.1">
    <property type="nucleotide sequence ID" value="NC_022982.1"/>
</dbReference>
<accession>V5Q8J0</accession>
<gene>
    <name evidence="1" type="ORF">Paz_09</name>
</gene>
<protein>
    <submittedName>
        <fullName evidence="1">Uncharacterized protein</fullName>
    </submittedName>
</protein>
<reference evidence="1 2" key="1">
    <citation type="journal article" date="2014" name="J. Bacteriol.">
        <title>Characterization of novel virulent broad-host-range phages of Xylella fastidiosa and Xanthomonas.</title>
        <authorList>
            <person name="Ahern S.J."/>
            <person name="Das M."/>
            <person name="Bhowmick T.S."/>
            <person name="Young R."/>
            <person name="Gonzalez C.F."/>
        </authorList>
    </citation>
    <scope>NUCLEOTIDE SEQUENCE [LARGE SCALE GENOMIC DNA]</scope>
</reference>
<evidence type="ECO:0000313" key="2">
    <source>
        <dbReference type="Proteomes" id="UP000018622"/>
    </source>
</evidence>
<proteinExistence type="predicted"/>
<name>V5Q8J0_9CAUD</name>
<evidence type="ECO:0000313" key="1">
    <source>
        <dbReference type="EMBL" id="AHB12106.1"/>
    </source>
</evidence>
<organism evidence="1 2">
    <name type="scientific">Xylella phage Paz</name>
    <dbReference type="NCBI Taxonomy" id="1415145"/>
    <lineage>
        <taxon>Viruses</taxon>
        <taxon>Duplodnaviria</taxon>
        <taxon>Heunggongvirae</taxon>
        <taxon>Uroviricota</taxon>
        <taxon>Caudoviricetes</taxon>
        <taxon>Autographivirales</taxon>
        <taxon>Autonotataviridae</taxon>
        <taxon>Gujervirinae</taxon>
        <taxon>Pazvirus</taxon>
        <taxon>Pazvirus paz</taxon>
    </lineage>
</organism>